<gene>
    <name evidence="4" type="ORF">GM655_18115</name>
</gene>
<dbReference type="Gene3D" id="3.40.50.720">
    <property type="entry name" value="NAD(P)-binding Rossmann-like Domain"/>
    <property type="match status" value="1"/>
</dbReference>
<dbReference type="EMBL" id="WNKW01000005">
    <property type="protein sequence ID" value="MTW34724.1"/>
    <property type="molecule type" value="Genomic_DNA"/>
</dbReference>
<keyword evidence="5" id="KW-1185">Reference proteome</keyword>
<dbReference type="NCBIfam" id="TIGR01777">
    <property type="entry name" value="yfcH"/>
    <property type="match status" value="1"/>
</dbReference>
<dbReference type="SUPFAM" id="SSF51735">
    <property type="entry name" value="NAD(P)-binding Rossmann-fold domains"/>
    <property type="match status" value="1"/>
</dbReference>
<evidence type="ECO:0000259" key="3">
    <source>
        <dbReference type="Pfam" id="PF08338"/>
    </source>
</evidence>
<comment type="similarity">
    <text evidence="1">Belongs to the NAD(P)-dependent epimerase/dehydratase family. SDR39U1 subfamily.</text>
</comment>
<dbReference type="InterPro" id="IPR001509">
    <property type="entry name" value="Epimerase_deHydtase"/>
</dbReference>
<sequence length="301" mass="32323">MQILITGGTGMIGRALCQRWQAAGHALTVLSRSPDRVAALCSGARGIAALSQLETGYRPDVVVNLAGAPIADRPWSARRKRLLWDSRIATTQALVQWMASLPAPAPVLLSASAVGWYGDAGEQPVDESAAVPGHDFGAQLCAAWEQAALQATQSGSRVVIVRIAPVLAVHGGMLARLLLPFRLGLGGRLGHGRQWMPWIHLDDLLAMFDHLLARVDSQGIYNGCAPTPVRNAEFTRLLAAQLHRPAILPAPAWLLRGLLGEMSVLLLGGQRAQPVRTMATGFHFRYASLEQALQQLLPSSR</sequence>
<feature type="domain" description="NAD-dependent epimerase/dehydratase" evidence="2">
    <location>
        <begin position="3"/>
        <end position="222"/>
    </location>
</feature>
<organism evidence="4 5">
    <name type="scientific">Pseudoduganella danionis</name>
    <dbReference type="NCBI Taxonomy" id="1890295"/>
    <lineage>
        <taxon>Bacteria</taxon>
        <taxon>Pseudomonadati</taxon>
        <taxon>Pseudomonadota</taxon>
        <taxon>Betaproteobacteria</taxon>
        <taxon>Burkholderiales</taxon>
        <taxon>Oxalobacteraceae</taxon>
        <taxon>Telluria group</taxon>
        <taxon>Pseudoduganella</taxon>
    </lineage>
</organism>
<evidence type="ECO:0000259" key="2">
    <source>
        <dbReference type="Pfam" id="PF01370"/>
    </source>
</evidence>
<evidence type="ECO:0000313" key="4">
    <source>
        <dbReference type="EMBL" id="MTW34724.1"/>
    </source>
</evidence>
<proteinExistence type="inferred from homology"/>
<protein>
    <submittedName>
        <fullName evidence="4">TIGR01777 family protein</fullName>
    </submittedName>
</protein>
<evidence type="ECO:0000313" key="5">
    <source>
        <dbReference type="Proteomes" id="UP000735592"/>
    </source>
</evidence>
<dbReference type="PANTHER" id="PTHR11092:SF0">
    <property type="entry name" value="EPIMERASE FAMILY PROTEIN SDR39U1"/>
    <property type="match status" value="1"/>
</dbReference>
<dbReference type="Proteomes" id="UP000735592">
    <property type="component" value="Unassembled WGS sequence"/>
</dbReference>
<dbReference type="RefSeq" id="WP_155436079.1">
    <property type="nucleotide sequence ID" value="NZ_JBHLXK010000006.1"/>
</dbReference>
<accession>A0ABW9SWN7</accession>
<dbReference type="InterPro" id="IPR036291">
    <property type="entry name" value="NAD(P)-bd_dom_sf"/>
</dbReference>
<dbReference type="InterPro" id="IPR010099">
    <property type="entry name" value="SDR39U1"/>
</dbReference>
<dbReference type="InterPro" id="IPR013549">
    <property type="entry name" value="DUF1731"/>
</dbReference>
<evidence type="ECO:0000256" key="1">
    <source>
        <dbReference type="ARBA" id="ARBA00009353"/>
    </source>
</evidence>
<feature type="domain" description="DUF1731" evidence="3">
    <location>
        <begin position="250"/>
        <end position="296"/>
    </location>
</feature>
<dbReference type="PANTHER" id="PTHR11092">
    <property type="entry name" value="SUGAR NUCLEOTIDE EPIMERASE RELATED"/>
    <property type="match status" value="1"/>
</dbReference>
<comment type="caution">
    <text evidence="4">The sequence shown here is derived from an EMBL/GenBank/DDBJ whole genome shotgun (WGS) entry which is preliminary data.</text>
</comment>
<dbReference type="Pfam" id="PF01370">
    <property type="entry name" value="Epimerase"/>
    <property type="match status" value="1"/>
</dbReference>
<dbReference type="Pfam" id="PF08338">
    <property type="entry name" value="DUF1731"/>
    <property type="match status" value="1"/>
</dbReference>
<reference evidence="4 5" key="1">
    <citation type="submission" date="2019-11" db="EMBL/GenBank/DDBJ databases">
        <title>Type strains purchased from KCTC, JCM and DSMZ.</title>
        <authorList>
            <person name="Lu H."/>
        </authorList>
    </citation>
    <scope>NUCLEOTIDE SEQUENCE [LARGE SCALE GENOMIC DNA]</scope>
    <source>
        <strain evidence="4 5">DSM 103461</strain>
    </source>
</reference>
<name>A0ABW9SWN7_9BURK</name>